<protein>
    <submittedName>
        <fullName evidence="1">Plasmid mobilization relaxosome protein MobC</fullName>
    </submittedName>
</protein>
<keyword evidence="2" id="KW-1185">Reference proteome</keyword>
<dbReference type="RefSeq" id="WP_185898058.1">
    <property type="nucleotide sequence ID" value="NZ_JACLZK010000001.1"/>
</dbReference>
<name>A0A842JAF7_9BACT</name>
<dbReference type="EMBL" id="JACLZK010000001">
    <property type="protein sequence ID" value="MBC2882433.1"/>
    <property type="molecule type" value="Genomic_DNA"/>
</dbReference>
<proteinExistence type="predicted"/>
<organism evidence="1 2">
    <name type="scientific">Campylobacter massiliensis</name>
    <dbReference type="NCBI Taxonomy" id="2762557"/>
    <lineage>
        <taxon>Bacteria</taxon>
        <taxon>Pseudomonadati</taxon>
        <taxon>Campylobacterota</taxon>
        <taxon>Epsilonproteobacteria</taxon>
        <taxon>Campylobacterales</taxon>
        <taxon>Campylobacteraceae</taxon>
        <taxon>Campylobacter</taxon>
    </lineage>
</organism>
<dbReference type="AlphaFoldDB" id="A0A842JAF7"/>
<reference evidence="1 2" key="1">
    <citation type="submission" date="2020-08" db="EMBL/GenBank/DDBJ databases">
        <title>Complete genome and description of Campylobacter massiliensis Marseille-Q3452 sp. nov.</title>
        <authorList>
            <person name="Antezack A."/>
        </authorList>
    </citation>
    <scope>NUCLEOTIDE SEQUENCE [LARGE SCALE GENOMIC DNA]</scope>
    <source>
        <strain evidence="1 2">Marseille-Q3452</strain>
    </source>
</reference>
<evidence type="ECO:0000313" key="1">
    <source>
        <dbReference type="EMBL" id="MBC2882433.1"/>
    </source>
</evidence>
<gene>
    <name evidence="1" type="primary">mobC</name>
    <name evidence="1" type="ORF">H7R39_03985</name>
</gene>
<evidence type="ECO:0000313" key="2">
    <source>
        <dbReference type="Proteomes" id="UP000552683"/>
    </source>
</evidence>
<comment type="caution">
    <text evidence="1">The sequence shown here is derived from an EMBL/GenBank/DDBJ whole genome shotgun (WGS) entry which is preliminary data.</text>
</comment>
<sequence length="117" mass="13411">MSKSNKNKRHHLDIILDDILLEIVSERAMKLGISKSMYARRCIELEIQSSFGIDNDVKERQRKHLMLLNNIANNVNQIARASNKVAKDFSGNSIKAESLLKHIHYQLSAILKLTIKE</sequence>
<dbReference type="Proteomes" id="UP000552683">
    <property type="component" value="Unassembled WGS sequence"/>
</dbReference>
<accession>A0A842JAF7</accession>